<gene>
    <name evidence="2" type="ORF">EZS28_020296</name>
</gene>
<dbReference type="GO" id="GO:0030130">
    <property type="term" value="C:clathrin coat of trans-Golgi network vesicle"/>
    <property type="evidence" value="ECO:0007669"/>
    <property type="project" value="InterPro"/>
</dbReference>
<dbReference type="OrthoDB" id="2113814at2759"/>
<dbReference type="GO" id="GO:0006886">
    <property type="term" value="P:intracellular protein transport"/>
    <property type="evidence" value="ECO:0007669"/>
    <property type="project" value="InterPro"/>
</dbReference>
<dbReference type="EMBL" id="SNRW01005880">
    <property type="protein sequence ID" value="KAA6384176.1"/>
    <property type="molecule type" value="Genomic_DNA"/>
</dbReference>
<dbReference type="PANTHER" id="PTHR10292:SF1">
    <property type="entry name" value="CLATHRIN HEAVY CHAIN"/>
    <property type="match status" value="1"/>
</dbReference>
<protein>
    <submittedName>
        <fullName evidence="2">Putative Clathrin heavy chain 1</fullName>
    </submittedName>
</protein>
<sequence length="493" mass="55548">RATALRTSAGIIYTDPNDFPVAIEYSERCGLILLVSAKVNPKDGLIGVNVQGQVLQIGVDERAIVPYVTQKLQNVPLAVRIAGLAKLSGCEDLFIQQFEANFLAYNYGETAKMAVIAPGGVLRTLQFIQRFKTALPIGGGAPPLMQYLAVLLSHRRLNEQESLELVGPVVQQGRKDMAERWLRDGKITASEPLGNFLRTVDLNFALSENLSCDAHEKAVQTYAELGELGKLIAYCKQTGYRAPYGDLLRGLCQNPEGPLIETSEAMEIMFQKELIKEQTGLMLEVLKADLPKQSRLQTRFFEILLLCRPDIVNVIFGRSLFHEYDQSYIGGCCETAGLFHRALEHYTELADILRCIAHTDQIPAEFIVSYVGEISKQKEPKYGYECLRSKNNVRLCTDIANSWAGKVLDRREIIHIFEENKMIEAVYLHLQSIASTLEENDLEFSFIRAAVQMQQLKEVEIVVRDSTHYDAVEMRDFLMEKNLPDSKSFTHIY</sequence>
<evidence type="ECO:0000313" key="2">
    <source>
        <dbReference type="EMBL" id="KAA6384176.1"/>
    </source>
</evidence>
<dbReference type="AlphaFoldDB" id="A0A5J4VP70"/>
<dbReference type="Pfam" id="PF13838">
    <property type="entry name" value="Clathrin_H_link"/>
    <property type="match status" value="1"/>
</dbReference>
<dbReference type="Pfam" id="PF00637">
    <property type="entry name" value="Clathrin"/>
    <property type="match status" value="2"/>
</dbReference>
<dbReference type="GO" id="GO:0030132">
    <property type="term" value="C:clathrin coat of coated pit"/>
    <property type="evidence" value="ECO:0007669"/>
    <property type="project" value="InterPro"/>
</dbReference>
<accession>A0A5J4VP70</accession>
<dbReference type="PANTHER" id="PTHR10292">
    <property type="entry name" value="CLATHRIN HEAVY CHAIN RELATED"/>
    <property type="match status" value="1"/>
</dbReference>
<dbReference type="SUPFAM" id="SSF48371">
    <property type="entry name" value="ARM repeat"/>
    <property type="match status" value="2"/>
</dbReference>
<dbReference type="GO" id="GO:0005198">
    <property type="term" value="F:structural molecule activity"/>
    <property type="evidence" value="ECO:0007669"/>
    <property type="project" value="InterPro"/>
</dbReference>
<organism evidence="2 3">
    <name type="scientific">Streblomastix strix</name>
    <dbReference type="NCBI Taxonomy" id="222440"/>
    <lineage>
        <taxon>Eukaryota</taxon>
        <taxon>Metamonada</taxon>
        <taxon>Preaxostyla</taxon>
        <taxon>Oxymonadida</taxon>
        <taxon>Streblomastigidae</taxon>
        <taxon>Streblomastix</taxon>
    </lineage>
</organism>
<feature type="non-terminal residue" evidence="2">
    <location>
        <position position="1"/>
    </location>
</feature>
<name>A0A5J4VP70_9EUKA</name>
<evidence type="ECO:0000313" key="3">
    <source>
        <dbReference type="Proteomes" id="UP000324800"/>
    </source>
</evidence>
<dbReference type="InterPro" id="IPR055358">
    <property type="entry name" value="CHCR"/>
</dbReference>
<comment type="caution">
    <text evidence="2">The sequence shown here is derived from an EMBL/GenBank/DDBJ whole genome shotgun (WGS) entry which is preliminary data.</text>
</comment>
<dbReference type="Pfam" id="PF09268">
    <property type="entry name" value="Clathrin-link"/>
    <property type="match status" value="1"/>
</dbReference>
<dbReference type="GO" id="GO:0006898">
    <property type="term" value="P:receptor-mediated endocytosis"/>
    <property type="evidence" value="ECO:0007669"/>
    <property type="project" value="TreeGrafter"/>
</dbReference>
<reference evidence="2 3" key="1">
    <citation type="submission" date="2019-03" db="EMBL/GenBank/DDBJ databases">
        <title>Single cell metagenomics reveals metabolic interactions within the superorganism composed of flagellate Streblomastix strix and complex community of Bacteroidetes bacteria on its surface.</title>
        <authorList>
            <person name="Treitli S.C."/>
            <person name="Kolisko M."/>
            <person name="Husnik F."/>
            <person name="Keeling P."/>
            <person name="Hampl V."/>
        </authorList>
    </citation>
    <scope>NUCLEOTIDE SEQUENCE [LARGE SCALE GENOMIC DNA]</scope>
    <source>
        <strain evidence="2">ST1C</strain>
    </source>
</reference>
<dbReference type="Gene3D" id="1.25.40.30">
    <property type="match status" value="1"/>
</dbReference>
<dbReference type="GO" id="GO:0071439">
    <property type="term" value="C:clathrin complex"/>
    <property type="evidence" value="ECO:0007669"/>
    <property type="project" value="TreeGrafter"/>
</dbReference>
<dbReference type="InterPro" id="IPR015348">
    <property type="entry name" value="Clathrin_H-chain_linker_core"/>
</dbReference>
<dbReference type="InterPro" id="IPR012331">
    <property type="entry name" value="Clathrin_H-chain_linker"/>
</dbReference>
<dbReference type="Proteomes" id="UP000324800">
    <property type="component" value="Unassembled WGS sequence"/>
</dbReference>
<proteinExistence type="predicted"/>
<dbReference type="InterPro" id="IPR016024">
    <property type="entry name" value="ARM-type_fold"/>
</dbReference>
<evidence type="ECO:0000259" key="1">
    <source>
        <dbReference type="Pfam" id="PF09268"/>
    </source>
</evidence>
<feature type="domain" description="Clathrin heavy chain linker core motif" evidence="1">
    <location>
        <begin position="61"/>
        <end position="82"/>
    </location>
</feature>
<dbReference type="GO" id="GO:0032051">
    <property type="term" value="F:clathrin light chain binding"/>
    <property type="evidence" value="ECO:0007669"/>
    <property type="project" value="TreeGrafter"/>
</dbReference>